<dbReference type="EMBL" id="BKCJ010224444">
    <property type="protein sequence ID" value="GEY93902.1"/>
    <property type="molecule type" value="Genomic_DNA"/>
</dbReference>
<organism evidence="1">
    <name type="scientific">Tanacetum cinerariifolium</name>
    <name type="common">Dalmatian daisy</name>
    <name type="synonym">Chrysanthemum cinerariifolium</name>
    <dbReference type="NCBI Taxonomy" id="118510"/>
    <lineage>
        <taxon>Eukaryota</taxon>
        <taxon>Viridiplantae</taxon>
        <taxon>Streptophyta</taxon>
        <taxon>Embryophyta</taxon>
        <taxon>Tracheophyta</taxon>
        <taxon>Spermatophyta</taxon>
        <taxon>Magnoliopsida</taxon>
        <taxon>eudicotyledons</taxon>
        <taxon>Gunneridae</taxon>
        <taxon>Pentapetalae</taxon>
        <taxon>asterids</taxon>
        <taxon>campanulids</taxon>
        <taxon>Asterales</taxon>
        <taxon>Asteraceae</taxon>
        <taxon>Asteroideae</taxon>
        <taxon>Anthemideae</taxon>
        <taxon>Anthemidinae</taxon>
        <taxon>Tanacetum</taxon>
    </lineage>
</organism>
<dbReference type="AlphaFoldDB" id="A0A699I0Q0"/>
<name>A0A699I0Q0_TANCI</name>
<gene>
    <name evidence="1" type="ORF">Tci_465876</name>
</gene>
<protein>
    <submittedName>
        <fullName evidence="1">Uncharacterized protein</fullName>
    </submittedName>
</protein>
<proteinExistence type="predicted"/>
<evidence type="ECO:0000313" key="1">
    <source>
        <dbReference type="EMBL" id="GEY93902.1"/>
    </source>
</evidence>
<comment type="caution">
    <text evidence="1">The sequence shown here is derived from an EMBL/GenBank/DDBJ whole genome shotgun (WGS) entry which is preliminary data.</text>
</comment>
<sequence length="94" mass="10624">PLNIVIVGIKSLLDAVRITVAQVCVNAAQLELVLLKIFNDIYTKCLLLLLLEAVEKRFGENAAIKKTQRNLLKQQYENFTASSSEMLDKTFDRL</sequence>
<feature type="non-terminal residue" evidence="1">
    <location>
        <position position="1"/>
    </location>
</feature>
<reference evidence="1" key="1">
    <citation type="journal article" date="2019" name="Sci. Rep.">
        <title>Draft genome of Tanacetum cinerariifolium, the natural source of mosquito coil.</title>
        <authorList>
            <person name="Yamashiro T."/>
            <person name="Shiraishi A."/>
            <person name="Satake H."/>
            <person name="Nakayama K."/>
        </authorList>
    </citation>
    <scope>NUCLEOTIDE SEQUENCE</scope>
</reference>
<accession>A0A699I0Q0</accession>